<dbReference type="Proteomes" id="UP000712600">
    <property type="component" value="Unassembled WGS sequence"/>
</dbReference>
<comment type="caution">
    <text evidence="1">The sequence shown here is derived from an EMBL/GenBank/DDBJ whole genome shotgun (WGS) entry which is preliminary data.</text>
</comment>
<dbReference type="EMBL" id="QGKX02000996">
    <property type="protein sequence ID" value="KAF3558213.1"/>
    <property type="molecule type" value="Genomic_DNA"/>
</dbReference>
<sequence length="135" mass="15768">MGSGIVKTRPQVSKKENMLRRTLLGPFQETLQQRLDQGRWRDRHRVKLLEPINRSRRTRKTEQWSHLNKIFLNPNGYIATPEKDNVDLGFALAAADVAVTRKNRTHETMVLKVRHSRARLARENADGHAHEIQTW</sequence>
<evidence type="ECO:0000313" key="2">
    <source>
        <dbReference type="Proteomes" id="UP000712600"/>
    </source>
</evidence>
<dbReference type="AlphaFoldDB" id="A0A8S9R0K6"/>
<organism evidence="1 2">
    <name type="scientific">Brassica cretica</name>
    <name type="common">Mustard</name>
    <dbReference type="NCBI Taxonomy" id="69181"/>
    <lineage>
        <taxon>Eukaryota</taxon>
        <taxon>Viridiplantae</taxon>
        <taxon>Streptophyta</taxon>
        <taxon>Embryophyta</taxon>
        <taxon>Tracheophyta</taxon>
        <taxon>Spermatophyta</taxon>
        <taxon>Magnoliopsida</taxon>
        <taxon>eudicotyledons</taxon>
        <taxon>Gunneridae</taxon>
        <taxon>Pentapetalae</taxon>
        <taxon>rosids</taxon>
        <taxon>malvids</taxon>
        <taxon>Brassicales</taxon>
        <taxon>Brassicaceae</taxon>
        <taxon>Brassiceae</taxon>
        <taxon>Brassica</taxon>
    </lineage>
</organism>
<name>A0A8S9R0K6_BRACR</name>
<reference evidence="1" key="1">
    <citation type="submission" date="2019-12" db="EMBL/GenBank/DDBJ databases">
        <title>Genome sequencing and annotation of Brassica cretica.</title>
        <authorList>
            <person name="Studholme D.J."/>
            <person name="Sarris P."/>
        </authorList>
    </citation>
    <scope>NUCLEOTIDE SEQUENCE</scope>
    <source>
        <strain evidence="1">PFS-109/04</strain>
        <tissue evidence="1">Leaf</tissue>
    </source>
</reference>
<accession>A0A8S9R0K6</accession>
<protein>
    <submittedName>
        <fullName evidence="1">Uncharacterized protein</fullName>
    </submittedName>
</protein>
<evidence type="ECO:0000313" key="1">
    <source>
        <dbReference type="EMBL" id="KAF3558213.1"/>
    </source>
</evidence>
<proteinExistence type="predicted"/>
<gene>
    <name evidence="1" type="ORF">F2Q69_00017214</name>
</gene>